<evidence type="ECO:0000313" key="3">
    <source>
        <dbReference type="WBParaSite" id="GPLIN_001484700"/>
    </source>
</evidence>
<dbReference type="AlphaFoldDB" id="A0A183CPP0"/>
<dbReference type="Proteomes" id="UP000050741">
    <property type="component" value="Unassembled WGS sequence"/>
</dbReference>
<dbReference type="WBParaSite" id="GPLIN_001484700">
    <property type="protein sequence ID" value="GPLIN_001484700"/>
    <property type="gene ID" value="GPLIN_001484700"/>
</dbReference>
<reference evidence="2" key="1">
    <citation type="submission" date="2013-12" db="EMBL/GenBank/DDBJ databases">
        <authorList>
            <person name="Aslett M."/>
        </authorList>
    </citation>
    <scope>NUCLEOTIDE SEQUENCE [LARGE SCALE GENOMIC DNA]</scope>
    <source>
        <strain evidence="2">Lindley</strain>
    </source>
</reference>
<protein>
    <submittedName>
        <fullName evidence="3">B30.2/SPRY domain-containing protein</fullName>
    </submittedName>
</protein>
<dbReference type="CDD" id="cd12885">
    <property type="entry name" value="SPRY_RanBP_like"/>
    <property type="match status" value="1"/>
</dbReference>
<dbReference type="InterPro" id="IPR043136">
    <property type="entry name" value="B30.2/SPRY_sf"/>
</dbReference>
<keyword evidence="2" id="KW-1185">Reference proteome</keyword>
<organism evidence="2 3">
    <name type="scientific">Globodera pallida</name>
    <name type="common">Potato cyst nematode worm</name>
    <name type="synonym">Heterodera pallida</name>
    <dbReference type="NCBI Taxonomy" id="36090"/>
    <lineage>
        <taxon>Eukaryota</taxon>
        <taxon>Metazoa</taxon>
        <taxon>Ecdysozoa</taxon>
        <taxon>Nematoda</taxon>
        <taxon>Chromadorea</taxon>
        <taxon>Rhabditida</taxon>
        <taxon>Tylenchina</taxon>
        <taxon>Tylenchomorpha</taxon>
        <taxon>Tylenchoidea</taxon>
        <taxon>Heteroderidae</taxon>
        <taxon>Heteroderinae</taxon>
        <taxon>Globodera</taxon>
    </lineage>
</organism>
<evidence type="ECO:0000313" key="2">
    <source>
        <dbReference type="Proteomes" id="UP000050741"/>
    </source>
</evidence>
<evidence type="ECO:0000256" key="1">
    <source>
        <dbReference type="SAM" id="MobiDB-lite"/>
    </source>
</evidence>
<dbReference type="InterPro" id="IPR013320">
    <property type="entry name" value="ConA-like_dom_sf"/>
</dbReference>
<name>A0A183CPP0_GLOPA</name>
<sequence>MSNLTKYEKLEEKIGWLNEDQQKLVSIDQFLLMQSDQKALLQRLNALEQKQTANAEQQKTDQKALIVVEKRVEKFELENELRAELKEYQNKQQQTDELAEKLKVSIDQLSLKQQEHEELLNAHKNLIEEMKEQREKDALKQQKDKKETNDKIDSLKKDQQEQFTNMIREMEQKQKDGQEELQRKMDESLKSVQTMVVELEQQKEKQPNIVHLQKTVAALREIGLNRWDSAACHYKVALSGPDRLIVQYNGKDLGSVFAEKSVGKTPYFEVKIVEKKGCILIGLATKQMPLDEGVGLDEGTYAYGDWGIFWGHEAPPIYLSFDVDLFPSVSLLGPGNKIEANFGPKFQFNISNGI</sequence>
<dbReference type="SUPFAM" id="SSF49899">
    <property type="entry name" value="Concanavalin A-like lectins/glucanases"/>
    <property type="match status" value="1"/>
</dbReference>
<dbReference type="Gene3D" id="2.60.120.920">
    <property type="match status" value="1"/>
</dbReference>
<accession>A0A183CPP0</accession>
<proteinExistence type="predicted"/>
<dbReference type="InterPro" id="IPR044736">
    <property type="entry name" value="Gid1/RanBPM/SPLA_SPRY"/>
</dbReference>
<reference evidence="2" key="2">
    <citation type="submission" date="2014-05" db="EMBL/GenBank/DDBJ databases">
        <title>The genome and life-stage specific transcriptomes of Globodera pallida elucidate key aspects of plant parasitism by a cyst nematode.</title>
        <authorList>
            <person name="Cotton J.A."/>
            <person name="Lilley C.J."/>
            <person name="Jones L.M."/>
            <person name="Kikuchi T."/>
            <person name="Reid A.J."/>
            <person name="Thorpe P."/>
            <person name="Tsai I.J."/>
            <person name="Beasley H."/>
            <person name="Blok V."/>
            <person name="Cock P.J.A."/>
            <person name="Van den Akker S.E."/>
            <person name="Holroyd N."/>
            <person name="Hunt M."/>
            <person name="Mantelin S."/>
            <person name="Naghra H."/>
            <person name="Pain A."/>
            <person name="Palomares-Rius J.E."/>
            <person name="Zarowiecki M."/>
            <person name="Berriman M."/>
            <person name="Jones J.T."/>
            <person name="Urwin P.E."/>
        </authorList>
    </citation>
    <scope>NUCLEOTIDE SEQUENCE [LARGE SCALE GENOMIC DNA]</scope>
    <source>
        <strain evidence="2">Lindley</strain>
    </source>
</reference>
<feature type="region of interest" description="Disordered" evidence="1">
    <location>
        <begin position="133"/>
        <end position="153"/>
    </location>
</feature>
<reference evidence="3" key="3">
    <citation type="submission" date="2016-06" db="UniProtKB">
        <authorList>
            <consortium name="WormBaseParasite"/>
        </authorList>
    </citation>
    <scope>IDENTIFICATION</scope>
</reference>